<evidence type="ECO:0000313" key="7">
    <source>
        <dbReference type="Proteomes" id="UP000239273"/>
    </source>
</evidence>
<dbReference type="SUPFAM" id="SSF56235">
    <property type="entry name" value="N-terminal nucleophile aminohydrolases (Ntn hydrolases)"/>
    <property type="match status" value="1"/>
</dbReference>
<reference evidence="5" key="1">
    <citation type="journal article" date="2014" name="Int. J. Syst. Evol. Microbiol.">
        <title>Complete genome of a new Firmicutes species belonging to the dominant human colonic microbiota ('Ruminococcus bicirculans') reveals two chromosomes and a selective capacity to utilize plant glucans.</title>
        <authorList>
            <consortium name="NISC Comparative Sequencing Program"/>
            <person name="Wegmann U."/>
            <person name="Louis P."/>
            <person name="Goesmann A."/>
            <person name="Henrissat B."/>
            <person name="Duncan S.H."/>
            <person name="Flint H.J."/>
        </authorList>
    </citation>
    <scope>NUCLEOTIDE SEQUENCE</scope>
    <source>
        <strain evidence="5">NBRC 105001</strain>
    </source>
</reference>
<dbReference type="EMBL" id="MSCP01000002">
    <property type="protein sequence ID" value="PQJ87620.1"/>
    <property type="molecule type" value="Genomic_DNA"/>
</dbReference>
<dbReference type="EMBL" id="BSOU01000001">
    <property type="protein sequence ID" value="GLR73233.1"/>
    <property type="molecule type" value="Genomic_DNA"/>
</dbReference>
<dbReference type="AlphaFoldDB" id="A0A2S7X8F0"/>
<organism evidence="6 7">
    <name type="scientific">Aliivibrio sifiae</name>
    <dbReference type="NCBI Taxonomy" id="566293"/>
    <lineage>
        <taxon>Bacteria</taxon>
        <taxon>Pseudomonadati</taxon>
        <taxon>Pseudomonadota</taxon>
        <taxon>Gammaproteobacteria</taxon>
        <taxon>Vibrionales</taxon>
        <taxon>Vibrionaceae</taxon>
        <taxon>Aliivibrio</taxon>
    </lineage>
</organism>
<keyword evidence="3" id="KW-0732">Signal</keyword>
<feature type="domain" description="Choloylglycine hydrolase/NAAA C-terminal" evidence="4">
    <location>
        <begin position="22"/>
        <end position="344"/>
    </location>
</feature>
<feature type="chain" id="PRO_5015400253" evidence="3">
    <location>
        <begin position="22"/>
        <end position="368"/>
    </location>
</feature>
<dbReference type="InterPro" id="IPR029132">
    <property type="entry name" value="CBAH/NAAA_C"/>
</dbReference>
<comment type="similarity">
    <text evidence="1">Belongs to the peptidase C59 family.</text>
</comment>
<dbReference type="OrthoDB" id="9794717at2"/>
<evidence type="ECO:0000313" key="6">
    <source>
        <dbReference type="EMBL" id="PQJ87620.1"/>
    </source>
</evidence>
<dbReference type="Proteomes" id="UP001156660">
    <property type="component" value="Unassembled WGS sequence"/>
</dbReference>
<evidence type="ECO:0000313" key="5">
    <source>
        <dbReference type="EMBL" id="GLR73233.1"/>
    </source>
</evidence>
<evidence type="ECO:0000256" key="1">
    <source>
        <dbReference type="ARBA" id="ARBA00006625"/>
    </source>
</evidence>
<reference evidence="6 7" key="2">
    <citation type="submission" date="2016-12" db="EMBL/GenBank/DDBJ databases">
        <title>Diversity of luminous bacteria.</title>
        <authorList>
            <person name="Yoshizawa S."/>
            <person name="Kogure K."/>
        </authorList>
    </citation>
    <scope>NUCLEOTIDE SEQUENCE [LARGE SCALE GENOMIC DNA]</scope>
    <source>
        <strain evidence="6 7">NBRC 105001</strain>
    </source>
</reference>
<sequence length="368" mass="42355">MKNIMIFLIFTSVFLTGIAQACTGIRLVANDGSPIFGRTEEFGDDVFEVNWKIFPRDYTFQGYTPDGSNGKQWKSKYGFVAATPFEVEQAVEGLNEHGLQVGVFYFQPYEQAIYQKYIPSKAKNSIGGWQLPTYIISQAKNVDEVRWLLSKVNVVDAIPYPYYKDWNFSPKIHLAVNDAQGNSVVIEYLNGELHIFDNPLGTITNKPRFDWHQQNLKQFTNLPIDQPVPFQNKSKEIMRTGLDIDRLESISGEITSESRFIRAAMYSQTAEPFDTALEGIHAAFNILNNFDIPKGFKRYRHSDGKEYSMYSQWTTVSDLRNKKMYIRSFYSPSVKLIDLNEINFKDGKVKTFEIPMSFEFDKIEVNSN</sequence>
<keyword evidence="8" id="KW-1185">Reference proteome</keyword>
<dbReference type="PANTHER" id="PTHR35527:SF2">
    <property type="entry name" value="HYDROLASE"/>
    <property type="match status" value="1"/>
</dbReference>
<dbReference type="GO" id="GO:0016787">
    <property type="term" value="F:hydrolase activity"/>
    <property type="evidence" value="ECO:0007669"/>
    <property type="project" value="UniProtKB-KW"/>
</dbReference>
<dbReference type="Gene3D" id="3.60.60.10">
    <property type="entry name" value="Penicillin V Acylase, Chain A"/>
    <property type="match status" value="1"/>
</dbReference>
<dbReference type="Pfam" id="PF02275">
    <property type="entry name" value="CBAH"/>
    <property type="match status" value="1"/>
</dbReference>
<evidence type="ECO:0000256" key="3">
    <source>
        <dbReference type="SAM" id="SignalP"/>
    </source>
</evidence>
<proteinExistence type="inferred from homology"/>
<evidence type="ECO:0000259" key="4">
    <source>
        <dbReference type="Pfam" id="PF02275"/>
    </source>
</evidence>
<keyword evidence="2 6" id="KW-0378">Hydrolase</keyword>
<dbReference type="PANTHER" id="PTHR35527">
    <property type="entry name" value="CHOLOYLGLYCINE HYDROLASE"/>
    <property type="match status" value="1"/>
</dbReference>
<dbReference type="InterPro" id="IPR052193">
    <property type="entry name" value="Peptidase_C59"/>
</dbReference>
<accession>A0A2S7X8F0</accession>
<protein>
    <submittedName>
        <fullName evidence="6">Choloylglycine hydrolase</fullName>
    </submittedName>
</protein>
<reference evidence="5" key="4">
    <citation type="submission" date="2023-01" db="EMBL/GenBank/DDBJ databases">
        <title>Draft genome sequence of Aliivibrio sifiae strain NBRC 105001.</title>
        <authorList>
            <person name="Sun Q."/>
            <person name="Mori K."/>
        </authorList>
    </citation>
    <scope>NUCLEOTIDE SEQUENCE</scope>
    <source>
        <strain evidence="5">NBRC 105001</strain>
    </source>
</reference>
<gene>
    <name evidence="6" type="ORF">BTO23_16100</name>
    <name evidence="5" type="ORF">GCM10007855_01060</name>
</gene>
<dbReference type="Proteomes" id="UP000239273">
    <property type="component" value="Unassembled WGS sequence"/>
</dbReference>
<evidence type="ECO:0000256" key="2">
    <source>
        <dbReference type="ARBA" id="ARBA00022801"/>
    </source>
</evidence>
<evidence type="ECO:0000313" key="8">
    <source>
        <dbReference type="Proteomes" id="UP001156660"/>
    </source>
</evidence>
<feature type="signal peptide" evidence="3">
    <location>
        <begin position="1"/>
        <end position="21"/>
    </location>
</feature>
<reference evidence="8" key="3">
    <citation type="journal article" date="2019" name="Int. J. Syst. Evol. Microbiol.">
        <title>The Global Catalogue of Microorganisms (GCM) 10K type strain sequencing project: providing services to taxonomists for standard genome sequencing and annotation.</title>
        <authorList>
            <consortium name="The Broad Institute Genomics Platform"/>
            <consortium name="The Broad Institute Genome Sequencing Center for Infectious Disease"/>
            <person name="Wu L."/>
            <person name="Ma J."/>
        </authorList>
    </citation>
    <scope>NUCLEOTIDE SEQUENCE [LARGE SCALE GENOMIC DNA]</scope>
    <source>
        <strain evidence="8">NBRC 105001</strain>
    </source>
</reference>
<comment type="caution">
    <text evidence="6">The sequence shown here is derived from an EMBL/GenBank/DDBJ whole genome shotgun (WGS) entry which is preliminary data.</text>
</comment>
<dbReference type="PROSITE" id="PS51257">
    <property type="entry name" value="PROKAR_LIPOPROTEIN"/>
    <property type="match status" value="1"/>
</dbReference>
<dbReference type="RefSeq" id="WP_060992935.1">
    <property type="nucleotide sequence ID" value="NZ_BSOU01000001.1"/>
</dbReference>
<name>A0A2S7X8F0_9GAMM</name>
<dbReference type="InterPro" id="IPR029055">
    <property type="entry name" value="Ntn_hydrolases_N"/>
</dbReference>